<evidence type="ECO:0000313" key="1">
    <source>
        <dbReference type="EMBL" id="KKK49995.1"/>
    </source>
</evidence>
<proteinExistence type="predicted"/>
<protein>
    <submittedName>
        <fullName evidence="1">Uncharacterized protein</fullName>
    </submittedName>
</protein>
<dbReference type="AlphaFoldDB" id="A0A0F8WNY2"/>
<dbReference type="EMBL" id="LAZR01068248">
    <property type="protein sequence ID" value="KKK49995.1"/>
    <property type="molecule type" value="Genomic_DNA"/>
</dbReference>
<organism evidence="1">
    <name type="scientific">marine sediment metagenome</name>
    <dbReference type="NCBI Taxonomy" id="412755"/>
    <lineage>
        <taxon>unclassified sequences</taxon>
        <taxon>metagenomes</taxon>
        <taxon>ecological metagenomes</taxon>
    </lineage>
</organism>
<comment type="caution">
    <text evidence="1">The sequence shown here is derived from an EMBL/GenBank/DDBJ whole genome shotgun (WGS) entry which is preliminary data.</text>
</comment>
<accession>A0A0F8WNY2</accession>
<name>A0A0F8WNY2_9ZZZZ</name>
<sequence length="28" mass="3295">HGRDNKGTVDHYLAMWEECRCDELMEGV</sequence>
<gene>
    <name evidence="1" type="ORF">LCGC14_3129420</name>
</gene>
<feature type="non-terminal residue" evidence="1">
    <location>
        <position position="1"/>
    </location>
</feature>
<reference evidence="1" key="1">
    <citation type="journal article" date="2015" name="Nature">
        <title>Complex archaea that bridge the gap between prokaryotes and eukaryotes.</title>
        <authorList>
            <person name="Spang A."/>
            <person name="Saw J.H."/>
            <person name="Jorgensen S.L."/>
            <person name="Zaremba-Niedzwiedzka K."/>
            <person name="Martijn J."/>
            <person name="Lind A.E."/>
            <person name="van Eijk R."/>
            <person name="Schleper C."/>
            <person name="Guy L."/>
            <person name="Ettema T.J."/>
        </authorList>
    </citation>
    <scope>NUCLEOTIDE SEQUENCE</scope>
</reference>